<evidence type="ECO:0000313" key="1">
    <source>
        <dbReference type="EMBL" id="PKD14954.1"/>
    </source>
</evidence>
<reference evidence="1 2" key="1">
    <citation type="submission" date="2017-12" db="EMBL/GenBank/DDBJ databases">
        <title>Bifidobacterium longum APC/DPC strains.</title>
        <authorList>
            <person name="Arboleya S."/>
        </authorList>
    </citation>
    <scope>NUCLEOTIDE SEQUENCE [LARGE SCALE GENOMIC DNA]</scope>
    <source>
        <strain evidence="1 2">APC1461</strain>
    </source>
</reference>
<gene>
    <name evidence="1" type="ORF">APC1461_0754</name>
</gene>
<dbReference type="Proteomes" id="UP000232928">
    <property type="component" value="Unassembled WGS sequence"/>
</dbReference>
<name>A0A2N0TJM2_BIFLN</name>
<comment type="caution">
    <text evidence="1">The sequence shown here is derived from an EMBL/GenBank/DDBJ whole genome shotgun (WGS) entry which is preliminary data.</text>
</comment>
<sequence length="139" mass="15176">MMPRRKPPWLKLLCPQGVNPAHLTARRCGTCHEWVAVDTGGPIEEVYDPGVLDAMDLAVAIILGRRFTRIQPIAGTSLIGLRTPCGTRGIEPDGMYLAAHECFRVPISVKPFKPPKRMAAAKWNGPQLSDGEISAFETA</sequence>
<organism evidence="1 2">
    <name type="scientific">Bifidobacterium longum</name>
    <dbReference type="NCBI Taxonomy" id="216816"/>
    <lineage>
        <taxon>Bacteria</taxon>
        <taxon>Bacillati</taxon>
        <taxon>Actinomycetota</taxon>
        <taxon>Actinomycetes</taxon>
        <taxon>Bifidobacteriales</taxon>
        <taxon>Bifidobacteriaceae</taxon>
        <taxon>Bifidobacterium</taxon>
    </lineage>
</organism>
<protein>
    <submittedName>
        <fullName evidence="1">Uncharacterized protein</fullName>
    </submittedName>
</protein>
<evidence type="ECO:0000313" key="2">
    <source>
        <dbReference type="Proteomes" id="UP000232928"/>
    </source>
</evidence>
<dbReference type="AlphaFoldDB" id="A0A2N0TJM2"/>
<proteinExistence type="predicted"/>
<dbReference type="EMBL" id="PJEG01000010">
    <property type="protein sequence ID" value="PKD14954.1"/>
    <property type="molecule type" value="Genomic_DNA"/>
</dbReference>
<accession>A0A2N0TJM2</accession>
<dbReference type="RefSeq" id="WP_101027599.1">
    <property type="nucleotide sequence ID" value="NZ_PJEG01000010.1"/>
</dbReference>